<dbReference type="NCBIfam" id="TIGR00756">
    <property type="entry name" value="PPR"/>
    <property type="match status" value="2"/>
</dbReference>
<accession>A0A835HT19</accession>
<organism evidence="4 5">
    <name type="scientific">Coptis chinensis</name>
    <dbReference type="NCBI Taxonomy" id="261450"/>
    <lineage>
        <taxon>Eukaryota</taxon>
        <taxon>Viridiplantae</taxon>
        <taxon>Streptophyta</taxon>
        <taxon>Embryophyta</taxon>
        <taxon>Tracheophyta</taxon>
        <taxon>Spermatophyta</taxon>
        <taxon>Magnoliopsida</taxon>
        <taxon>Ranunculales</taxon>
        <taxon>Ranunculaceae</taxon>
        <taxon>Coptidoideae</taxon>
        <taxon>Coptis</taxon>
    </lineage>
</organism>
<dbReference type="Pfam" id="PF01535">
    <property type="entry name" value="PPR"/>
    <property type="match status" value="3"/>
</dbReference>
<keyword evidence="2" id="KW-0677">Repeat</keyword>
<gene>
    <name evidence="4" type="ORF">IFM89_037818</name>
</gene>
<keyword evidence="5" id="KW-1185">Reference proteome</keyword>
<dbReference type="OrthoDB" id="185373at2759"/>
<reference evidence="4 5" key="1">
    <citation type="submission" date="2020-10" db="EMBL/GenBank/DDBJ databases">
        <title>The Coptis chinensis genome and diversification of protoberbering-type alkaloids.</title>
        <authorList>
            <person name="Wang B."/>
            <person name="Shu S."/>
            <person name="Song C."/>
            <person name="Liu Y."/>
        </authorList>
    </citation>
    <scope>NUCLEOTIDE SEQUENCE [LARGE SCALE GENOMIC DNA]</scope>
    <source>
        <strain evidence="4">HL-2020</strain>
        <tissue evidence="4">Leaf</tissue>
    </source>
</reference>
<protein>
    <recommendedName>
        <fullName evidence="6">Pentatricopeptide repeat-containing protein</fullName>
    </recommendedName>
</protein>
<name>A0A835HT19_9MAGN</name>
<dbReference type="InterPro" id="IPR011990">
    <property type="entry name" value="TPR-like_helical_dom_sf"/>
</dbReference>
<dbReference type="PANTHER" id="PTHR47447">
    <property type="entry name" value="OS03G0856100 PROTEIN"/>
    <property type="match status" value="1"/>
</dbReference>
<evidence type="ECO:0000256" key="3">
    <source>
        <dbReference type="PROSITE-ProRule" id="PRU00708"/>
    </source>
</evidence>
<dbReference type="Proteomes" id="UP000631114">
    <property type="component" value="Unassembled WGS sequence"/>
</dbReference>
<evidence type="ECO:0008006" key="6">
    <source>
        <dbReference type="Google" id="ProtNLM"/>
    </source>
</evidence>
<feature type="repeat" description="PPR" evidence="3">
    <location>
        <begin position="29"/>
        <end position="63"/>
    </location>
</feature>
<evidence type="ECO:0000313" key="4">
    <source>
        <dbReference type="EMBL" id="KAF9603732.1"/>
    </source>
</evidence>
<comment type="caution">
    <text evidence="4">The sequence shown here is derived from an EMBL/GenBank/DDBJ whole genome shotgun (WGS) entry which is preliminary data.</text>
</comment>
<sequence length="138" mass="16003">MIDLLSRNKKHAGVIEVFEKMRAAGYFPDAISISQVLNAYGKLREFEKAEIIYKEMQEERCVFPDEIHFQMLSLYGAQGNLEAVEMLFDRLESDPNVNKRELNLVVSSIVEKRKKRLDDASRISSQRRERLLAEPLLS</sequence>
<dbReference type="InterPro" id="IPR002885">
    <property type="entry name" value="PPR_rpt"/>
</dbReference>
<dbReference type="PROSITE" id="PS51375">
    <property type="entry name" value="PPR"/>
    <property type="match status" value="1"/>
</dbReference>
<evidence type="ECO:0000313" key="5">
    <source>
        <dbReference type="Proteomes" id="UP000631114"/>
    </source>
</evidence>
<dbReference type="EMBL" id="JADFTS010000006">
    <property type="protein sequence ID" value="KAF9603732.1"/>
    <property type="molecule type" value="Genomic_DNA"/>
</dbReference>
<dbReference type="PANTHER" id="PTHR47447:SF17">
    <property type="entry name" value="OS12G0638900 PROTEIN"/>
    <property type="match status" value="1"/>
</dbReference>
<proteinExistence type="inferred from homology"/>
<comment type="similarity">
    <text evidence="1">Belongs to the PPR family. P subfamily.</text>
</comment>
<evidence type="ECO:0000256" key="2">
    <source>
        <dbReference type="ARBA" id="ARBA00022737"/>
    </source>
</evidence>
<dbReference type="Gene3D" id="1.25.40.10">
    <property type="entry name" value="Tetratricopeptide repeat domain"/>
    <property type="match status" value="1"/>
</dbReference>
<dbReference type="AlphaFoldDB" id="A0A835HT19"/>
<evidence type="ECO:0000256" key="1">
    <source>
        <dbReference type="ARBA" id="ARBA00007626"/>
    </source>
</evidence>